<comment type="caution">
    <text evidence="1">The sequence shown here is derived from an EMBL/GenBank/DDBJ whole genome shotgun (WGS) entry which is preliminary data.</text>
</comment>
<dbReference type="OrthoDB" id="2968825at2759"/>
<protein>
    <submittedName>
        <fullName evidence="1">Uncharacterized protein</fullName>
    </submittedName>
</protein>
<sequence length="155" mass="17679">MKGSALKNTGTSIHWTTTRSLSRNKHRFPRLALQPRRRFPSVSPYTRLRLCCSVHSRRVPPWLHNRSSKSIALSTTTQPHYARTETANKDCVWMDECILDDVGTSYCGPLDVELKKRICQLSAKVRHHKRRSKLTIGFLDQGGSLSEAMPPPIKQ</sequence>
<name>A0A9P5ZK61_PLEER</name>
<evidence type="ECO:0000313" key="2">
    <source>
        <dbReference type="Proteomes" id="UP000807025"/>
    </source>
</evidence>
<accession>A0A9P5ZK61</accession>
<reference evidence="1" key="1">
    <citation type="submission" date="2020-11" db="EMBL/GenBank/DDBJ databases">
        <authorList>
            <consortium name="DOE Joint Genome Institute"/>
            <person name="Ahrendt S."/>
            <person name="Riley R."/>
            <person name="Andreopoulos W."/>
            <person name="Labutti K."/>
            <person name="Pangilinan J."/>
            <person name="Ruiz-Duenas F.J."/>
            <person name="Barrasa J.M."/>
            <person name="Sanchez-Garcia M."/>
            <person name="Camarero S."/>
            <person name="Miyauchi S."/>
            <person name="Serrano A."/>
            <person name="Linde D."/>
            <person name="Babiker R."/>
            <person name="Drula E."/>
            <person name="Ayuso-Fernandez I."/>
            <person name="Pacheco R."/>
            <person name="Padilla G."/>
            <person name="Ferreira P."/>
            <person name="Barriuso J."/>
            <person name="Kellner H."/>
            <person name="Castanera R."/>
            <person name="Alfaro M."/>
            <person name="Ramirez L."/>
            <person name="Pisabarro A.G."/>
            <person name="Kuo A."/>
            <person name="Tritt A."/>
            <person name="Lipzen A."/>
            <person name="He G."/>
            <person name="Yan M."/>
            <person name="Ng V."/>
            <person name="Cullen D."/>
            <person name="Martin F."/>
            <person name="Rosso M.-N."/>
            <person name="Henrissat B."/>
            <person name="Hibbett D."/>
            <person name="Martinez A.T."/>
            <person name="Grigoriev I.V."/>
        </authorList>
    </citation>
    <scope>NUCLEOTIDE SEQUENCE</scope>
    <source>
        <strain evidence="1">ATCC 90797</strain>
    </source>
</reference>
<evidence type="ECO:0000313" key="1">
    <source>
        <dbReference type="EMBL" id="KAF9488882.1"/>
    </source>
</evidence>
<proteinExistence type="predicted"/>
<dbReference type="AlphaFoldDB" id="A0A9P5ZK61"/>
<organism evidence="1 2">
    <name type="scientific">Pleurotus eryngii</name>
    <name type="common">Boletus of the steppes</name>
    <dbReference type="NCBI Taxonomy" id="5323"/>
    <lineage>
        <taxon>Eukaryota</taxon>
        <taxon>Fungi</taxon>
        <taxon>Dikarya</taxon>
        <taxon>Basidiomycota</taxon>
        <taxon>Agaricomycotina</taxon>
        <taxon>Agaricomycetes</taxon>
        <taxon>Agaricomycetidae</taxon>
        <taxon>Agaricales</taxon>
        <taxon>Pleurotineae</taxon>
        <taxon>Pleurotaceae</taxon>
        <taxon>Pleurotus</taxon>
    </lineage>
</organism>
<dbReference type="EMBL" id="MU154692">
    <property type="protein sequence ID" value="KAF9488882.1"/>
    <property type="molecule type" value="Genomic_DNA"/>
</dbReference>
<dbReference type="Proteomes" id="UP000807025">
    <property type="component" value="Unassembled WGS sequence"/>
</dbReference>
<gene>
    <name evidence="1" type="ORF">BDN71DRAFT_1456808</name>
</gene>
<keyword evidence="2" id="KW-1185">Reference proteome</keyword>